<dbReference type="AlphaFoldDB" id="A0A9P8BZ62"/>
<evidence type="ECO:0008006" key="4">
    <source>
        <dbReference type="Google" id="ProtNLM"/>
    </source>
</evidence>
<reference evidence="2" key="1">
    <citation type="journal article" date="2021" name="IMA Fungus">
        <title>Genomic characterization of three marine fungi, including Emericellopsis atlantica sp. nov. with signatures of a generalist lifestyle and marine biomass degradation.</title>
        <authorList>
            <person name="Hagestad O.C."/>
            <person name="Hou L."/>
            <person name="Andersen J.H."/>
            <person name="Hansen E.H."/>
            <person name="Altermark B."/>
            <person name="Li C."/>
            <person name="Kuhnert E."/>
            <person name="Cox R.J."/>
            <person name="Crous P.W."/>
            <person name="Spatafora J.W."/>
            <person name="Lail K."/>
            <person name="Amirebrahimi M."/>
            <person name="Lipzen A."/>
            <person name="Pangilinan J."/>
            <person name="Andreopoulos W."/>
            <person name="Hayes R.D."/>
            <person name="Ng V."/>
            <person name="Grigoriev I.V."/>
            <person name="Jackson S.A."/>
            <person name="Sutton T.D.S."/>
            <person name="Dobson A.D.W."/>
            <person name="Rama T."/>
        </authorList>
    </citation>
    <scope>NUCLEOTIDE SEQUENCE</scope>
    <source>
        <strain evidence="2">TRa018bII</strain>
    </source>
</reference>
<dbReference type="Proteomes" id="UP000824998">
    <property type="component" value="Unassembled WGS sequence"/>
</dbReference>
<feature type="region of interest" description="Disordered" evidence="1">
    <location>
        <begin position="99"/>
        <end position="125"/>
    </location>
</feature>
<evidence type="ECO:0000313" key="2">
    <source>
        <dbReference type="EMBL" id="KAG9228373.1"/>
    </source>
</evidence>
<name>A0A9P8BZ62_9HELO</name>
<protein>
    <recommendedName>
        <fullName evidence="4">Protein kinase domain-containing protein</fullName>
    </recommendedName>
</protein>
<proteinExistence type="predicted"/>
<dbReference type="OrthoDB" id="5979581at2759"/>
<evidence type="ECO:0000313" key="3">
    <source>
        <dbReference type="Proteomes" id="UP000824998"/>
    </source>
</evidence>
<organism evidence="2 3">
    <name type="scientific">Amylocarpus encephaloides</name>
    <dbReference type="NCBI Taxonomy" id="45428"/>
    <lineage>
        <taxon>Eukaryota</taxon>
        <taxon>Fungi</taxon>
        <taxon>Dikarya</taxon>
        <taxon>Ascomycota</taxon>
        <taxon>Pezizomycotina</taxon>
        <taxon>Leotiomycetes</taxon>
        <taxon>Helotiales</taxon>
        <taxon>Helotiales incertae sedis</taxon>
        <taxon>Amylocarpus</taxon>
    </lineage>
</organism>
<keyword evidence="3" id="KW-1185">Reference proteome</keyword>
<dbReference type="EMBL" id="MU251960">
    <property type="protein sequence ID" value="KAG9228373.1"/>
    <property type="molecule type" value="Genomic_DNA"/>
</dbReference>
<dbReference type="Gene3D" id="1.10.510.10">
    <property type="entry name" value="Transferase(Phosphotransferase) domain 1"/>
    <property type="match status" value="1"/>
</dbReference>
<dbReference type="SUPFAM" id="SSF56112">
    <property type="entry name" value="Protein kinase-like (PK-like)"/>
    <property type="match status" value="1"/>
</dbReference>
<gene>
    <name evidence="2" type="ORF">BJ875DRAFT_500784</name>
</gene>
<feature type="compositionally biased region" description="Low complexity" evidence="1">
    <location>
        <begin position="107"/>
        <end position="117"/>
    </location>
</feature>
<accession>A0A9P8BZ62</accession>
<dbReference type="InterPro" id="IPR011009">
    <property type="entry name" value="Kinase-like_dom_sf"/>
</dbReference>
<evidence type="ECO:0000256" key="1">
    <source>
        <dbReference type="SAM" id="MobiDB-lite"/>
    </source>
</evidence>
<feature type="compositionally biased region" description="Basic and acidic residues" evidence="1">
    <location>
        <begin position="1"/>
        <end position="18"/>
    </location>
</feature>
<sequence length="125" mass="14316">MWGKHQPEHQVWREDENKPYPQCFSDTVWKPTATKIDDTYLHGYDDETDALLEAMPKISENEAALLYDLLSKIFVYDPQKRLSAGEMLSHPWFHMDGLLSKERSERPAQSPGASAAPPNIPSSWT</sequence>
<comment type="caution">
    <text evidence="2">The sequence shown here is derived from an EMBL/GenBank/DDBJ whole genome shotgun (WGS) entry which is preliminary data.</text>
</comment>
<feature type="region of interest" description="Disordered" evidence="1">
    <location>
        <begin position="1"/>
        <end position="20"/>
    </location>
</feature>